<name>X1CNQ7_9ZZZZ</name>
<gene>
    <name evidence="5" type="ORF">S01H4_24476</name>
</gene>
<proteinExistence type="inferred from homology"/>
<feature type="non-terminal residue" evidence="5">
    <location>
        <position position="1"/>
    </location>
</feature>
<accession>X1CNQ7</accession>
<dbReference type="InterPro" id="IPR029058">
    <property type="entry name" value="AB_hydrolase_fold"/>
</dbReference>
<reference evidence="5" key="1">
    <citation type="journal article" date="2014" name="Front. Microbiol.">
        <title>High frequency of phylogenetically diverse reductive dehalogenase-homologous genes in deep subseafloor sedimentary metagenomes.</title>
        <authorList>
            <person name="Kawai M."/>
            <person name="Futagami T."/>
            <person name="Toyoda A."/>
            <person name="Takaki Y."/>
            <person name="Nishi S."/>
            <person name="Hori S."/>
            <person name="Arai W."/>
            <person name="Tsubouchi T."/>
            <person name="Morono Y."/>
            <person name="Uchiyama I."/>
            <person name="Ito T."/>
            <person name="Fujiyama A."/>
            <person name="Inagaki F."/>
            <person name="Takami H."/>
        </authorList>
    </citation>
    <scope>NUCLEOTIDE SEQUENCE</scope>
    <source>
        <strain evidence="5">Expedition CK06-06</strain>
    </source>
</reference>
<evidence type="ECO:0000259" key="3">
    <source>
        <dbReference type="Pfam" id="PF16347"/>
    </source>
</evidence>
<feature type="domain" description="BD-FAE-like" evidence="4">
    <location>
        <begin position="229"/>
        <end position="279"/>
    </location>
</feature>
<dbReference type="PANTHER" id="PTHR42693">
    <property type="entry name" value="ARYLSULFATASE FAMILY MEMBER"/>
    <property type="match status" value="1"/>
</dbReference>
<dbReference type="SUPFAM" id="SSF53649">
    <property type="entry name" value="Alkaline phosphatase-like"/>
    <property type="match status" value="1"/>
</dbReference>
<evidence type="ECO:0000313" key="5">
    <source>
        <dbReference type="EMBL" id="GAG85886.1"/>
    </source>
</evidence>
<dbReference type="AlphaFoldDB" id="X1CNQ7"/>
<feature type="non-terminal residue" evidence="5">
    <location>
        <position position="297"/>
    </location>
</feature>
<evidence type="ECO:0000259" key="4">
    <source>
        <dbReference type="Pfam" id="PF20434"/>
    </source>
</evidence>
<dbReference type="InterPro" id="IPR050738">
    <property type="entry name" value="Sulfatase"/>
</dbReference>
<feature type="domain" description="N-sulphoglucosamine sulphohydrolase C-terminal" evidence="3">
    <location>
        <begin position="28"/>
        <end position="165"/>
    </location>
</feature>
<sequence>IVFSTDNGSAAGSSFYNAEMHGSKGSPYRGGTRVPAFWKWKGVLPEGVNVPQVTAHIDVLPTLCELAGVKVPEAVDEKIEGRSLVPLLMNQNAEWPDRPLVTHQGRWKRGEAAENAYKNCRIREGRWSLVNTKNKPDSWELYDIDADPSEEHNIAAEHHDVVHRLATTYEKWWESVQPDLVNEDVDGPPENPFKTAYWKQFGPRPTHEDVSYGKHPKQKLHFWKAPSATAENPAPLLFFIHGGGWSAGNRLSGLSQNLQPALEAGISVASIEYRFVDEAEGIEPPVKAPLTDAARAL</sequence>
<dbReference type="Pfam" id="PF16347">
    <property type="entry name" value="SGSH_C"/>
    <property type="match status" value="1"/>
</dbReference>
<dbReference type="InterPro" id="IPR017850">
    <property type="entry name" value="Alkaline_phosphatase_core_sf"/>
</dbReference>
<dbReference type="EMBL" id="BART01011498">
    <property type="protein sequence ID" value="GAG85886.1"/>
    <property type="molecule type" value="Genomic_DNA"/>
</dbReference>
<organism evidence="5">
    <name type="scientific">marine sediment metagenome</name>
    <dbReference type="NCBI Taxonomy" id="412755"/>
    <lineage>
        <taxon>unclassified sequences</taxon>
        <taxon>metagenomes</taxon>
        <taxon>ecological metagenomes</taxon>
    </lineage>
</organism>
<dbReference type="Gene3D" id="3.40.720.10">
    <property type="entry name" value="Alkaline Phosphatase, subunit A"/>
    <property type="match status" value="1"/>
</dbReference>
<dbReference type="GO" id="GO:0004065">
    <property type="term" value="F:arylsulfatase activity"/>
    <property type="evidence" value="ECO:0007669"/>
    <property type="project" value="TreeGrafter"/>
</dbReference>
<comment type="caution">
    <text evidence="5">The sequence shown here is derived from an EMBL/GenBank/DDBJ whole genome shotgun (WGS) entry which is preliminary data.</text>
</comment>
<dbReference type="Gene3D" id="3.30.1120.10">
    <property type="match status" value="1"/>
</dbReference>
<evidence type="ECO:0000256" key="1">
    <source>
        <dbReference type="ARBA" id="ARBA00008779"/>
    </source>
</evidence>
<dbReference type="Pfam" id="PF20434">
    <property type="entry name" value="BD-FAE"/>
    <property type="match status" value="1"/>
</dbReference>
<keyword evidence="2" id="KW-0378">Hydrolase</keyword>
<dbReference type="SUPFAM" id="SSF53474">
    <property type="entry name" value="alpha/beta-Hydrolases"/>
    <property type="match status" value="1"/>
</dbReference>
<comment type="similarity">
    <text evidence="1">Belongs to the sulfatase family.</text>
</comment>
<dbReference type="Gene3D" id="3.40.50.1820">
    <property type="entry name" value="alpha/beta hydrolase"/>
    <property type="match status" value="1"/>
</dbReference>
<protein>
    <recommendedName>
        <fullName evidence="6">Sulfatase N-terminal domain-containing protein</fullName>
    </recommendedName>
</protein>
<dbReference type="InterPro" id="IPR032506">
    <property type="entry name" value="SGSH_C"/>
</dbReference>
<evidence type="ECO:0000256" key="2">
    <source>
        <dbReference type="ARBA" id="ARBA00022801"/>
    </source>
</evidence>
<evidence type="ECO:0008006" key="6">
    <source>
        <dbReference type="Google" id="ProtNLM"/>
    </source>
</evidence>
<dbReference type="PANTHER" id="PTHR42693:SF53">
    <property type="entry name" value="ENDO-4-O-SULFATASE"/>
    <property type="match status" value="1"/>
</dbReference>
<dbReference type="InterPro" id="IPR049492">
    <property type="entry name" value="BD-FAE-like_dom"/>
</dbReference>